<proteinExistence type="predicted"/>
<gene>
    <name evidence="1" type="ORF">ACAOBT_LOCUS5731</name>
</gene>
<keyword evidence="2" id="KW-1185">Reference proteome</keyword>
<comment type="caution">
    <text evidence="1">The sequence shown here is derived from an EMBL/GenBank/DDBJ whole genome shotgun (WGS) entry which is preliminary data.</text>
</comment>
<organism evidence="1 2">
    <name type="scientific">Acanthoscelides obtectus</name>
    <name type="common">Bean weevil</name>
    <name type="synonym">Bruchus obtectus</name>
    <dbReference type="NCBI Taxonomy" id="200917"/>
    <lineage>
        <taxon>Eukaryota</taxon>
        <taxon>Metazoa</taxon>
        <taxon>Ecdysozoa</taxon>
        <taxon>Arthropoda</taxon>
        <taxon>Hexapoda</taxon>
        <taxon>Insecta</taxon>
        <taxon>Pterygota</taxon>
        <taxon>Neoptera</taxon>
        <taxon>Endopterygota</taxon>
        <taxon>Coleoptera</taxon>
        <taxon>Polyphaga</taxon>
        <taxon>Cucujiformia</taxon>
        <taxon>Chrysomeloidea</taxon>
        <taxon>Chrysomelidae</taxon>
        <taxon>Bruchinae</taxon>
        <taxon>Bruchini</taxon>
        <taxon>Acanthoscelides</taxon>
    </lineage>
</organism>
<protein>
    <submittedName>
        <fullName evidence="1">Uncharacterized protein</fullName>
    </submittedName>
</protein>
<dbReference type="AlphaFoldDB" id="A0A9P0P2J2"/>
<dbReference type="EMBL" id="CAKOFQ010006714">
    <property type="protein sequence ID" value="CAH1964319.1"/>
    <property type="molecule type" value="Genomic_DNA"/>
</dbReference>
<dbReference type="Proteomes" id="UP001152888">
    <property type="component" value="Unassembled WGS sequence"/>
</dbReference>
<evidence type="ECO:0000313" key="1">
    <source>
        <dbReference type="EMBL" id="CAH1964319.1"/>
    </source>
</evidence>
<accession>A0A9P0P2J2</accession>
<sequence length="137" mass="15690">MVGLTTVGAPAMGRDKELAEIISDIKAFIKKLELWEQNSIDGDTRHFPVLSEKIYQSPLELYDSKYHVEIGSNWKDNFRNRFKHFNEIAIVVQFIVSPFMEIDIQQFATSVTQNFSEDIAASEMEVIAFQNDLALKS</sequence>
<evidence type="ECO:0000313" key="2">
    <source>
        <dbReference type="Proteomes" id="UP001152888"/>
    </source>
</evidence>
<reference evidence="1" key="1">
    <citation type="submission" date="2022-03" db="EMBL/GenBank/DDBJ databases">
        <authorList>
            <person name="Sayadi A."/>
        </authorList>
    </citation>
    <scope>NUCLEOTIDE SEQUENCE</scope>
</reference>
<dbReference type="OrthoDB" id="6747310at2759"/>
<name>A0A9P0P2J2_ACAOB</name>